<name>A0A0S4IP10_BODSA</name>
<protein>
    <submittedName>
        <fullName evidence="3">Membrane-associated protein, putative</fullName>
    </submittedName>
</protein>
<organism evidence="3 4">
    <name type="scientific">Bodo saltans</name>
    <name type="common">Flagellated protozoan</name>
    <dbReference type="NCBI Taxonomy" id="75058"/>
    <lineage>
        <taxon>Eukaryota</taxon>
        <taxon>Discoba</taxon>
        <taxon>Euglenozoa</taxon>
        <taxon>Kinetoplastea</taxon>
        <taxon>Metakinetoplastina</taxon>
        <taxon>Eubodonida</taxon>
        <taxon>Bodonidae</taxon>
        <taxon>Bodo</taxon>
    </lineage>
</organism>
<dbReference type="OrthoDB" id="242595at2759"/>
<reference evidence="4" key="1">
    <citation type="submission" date="2015-09" db="EMBL/GenBank/DDBJ databases">
        <authorList>
            <consortium name="Pathogen Informatics"/>
        </authorList>
    </citation>
    <scope>NUCLEOTIDE SEQUENCE [LARGE SCALE GENOMIC DNA]</scope>
    <source>
        <strain evidence="4">Lake Konstanz</strain>
    </source>
</reference>
<feature type="compositionally biased region" description="Polar residues" evidence="1">
    <location>
        <begin position="46"/>
        <end position="57"/>
    </location>
</feature>
<accession>A0A0S4IP10</accession>
<proteinExistence type="predicted"/>
<gene>
    <name evidence="3" type="ORF">BSAL_03675</name>
</gene>
<dbReference type="VEuPathDB" id="TriTrypDB:BSAL_03675"/>
<keyword evidence="2" id="KW-0472">Membrane</keyword>
<sequence>MKRRPARNGKFCDLLLFVAVLGLVLVNIYITMSYFYREAREVSVPGEQSPSANSPEATSEDSHRPVVAESAPELYTPAQDAWPFRDMDHLVERYTSRKYHGPNVTFDASGQLDLSRAEYVDAPFGEDWMIAYEHHNHLVRNTGCNALQVPFQPSHDARCISYLTNVANWRVLKPLAMGFDQRTIKFEVEFLTTVDANNVSIPLTIGSILKVPQKLFPNEAFSEAASFVADRVLQIRRVPPTGWVCIPVPMLRAAVQQFGGSVETVEEFLEESKAHNYTEWVEKDLFEYVEKSRGFSTNAEGTPCIGASIQLKVADVAHLLDSALKIPYVPHNESWFRYMDLAHHQTENGRPLFYKEKFAASILHISELNTFDFIIGNGDRSPNKNNFVVGGCTRPRECGNRHHDKLYLRHPNHPTYVHLDQGMGFYGSPRRNPIAEAVNRHKKSPDEEDTFCVFRAPLINRVAQLHEIVSGEGRDAVSLFEQKMTEELPDGVRHFVSSHTLKQCHDRMTKLLHLVHRCTKIENSRIRKFVIAP</sequence>
<dbReference type="OMA" id="CINFMTN"/>
<feature type="region of interest" description="Disordered" evidence="1">
    <location>
        <begin position="45"/>
        <end position="67"/>
    </location>
</feature>
<evidence type="ECO:0000313" key="4">
    <source>
        <dbReference type="Proteomes" id="UP000051952"/>
    </source>
</evidence>
<dbReference type="AlphaFoldDB" id="A0A0S4IP10"/>
<dbReference type="EMBL" id="CYKH01000204">
    <property type="protein sequence ID" value="CUE85583.1"/>
    <property type="molecule type" value="Genomic_DNA"/>
</dbReference>
<keyword evidence="4" id="KW-1185">Reference proteome</keyword>
<feature type="transmembrane region" description="Helical" evidence="2">
    <location>
        <begin position="12"/>
        <end position="36"/>
    </location>
</feature>
<evidence type="ECO:0000256" key="1">
    <source>
        <dbReference type="SAM" id="MobiDB-lite"/>
    </source>
</evidence>
<evidence type="ECO:0000313" key="3">
    <source>
        <dbReference type="EMBL" id="CUE85583.1"/>
    </source>
</evidence>
<keyword evidence="2" id="KW-0812">Transmembrane</keyword>
<keyword evidence="2" id="KW-1133">Transmembrane helix</keyword>
<evidence type="ECO:0000256" key="2">
    <source>
        <dbReference type="SAM" id="Phobius"/>
    </source>
</evidence>
<dbReference type="Proteomes" id="UP000051952">
    <property type="component" value="Unassembled WGS sequence"/>
</dbReference>